<feature type="region of interest" description="Disordered" evidence="1">
    <location>
        <begin position="193"/>
        <end position="218"/>
    </location>
</feature>
<feature type="compositionally biased region" description="Basic and acidic residues" evidence="1">
    <location>
        <begin position="95"/>
        <end position="113"/>
    </location>
</feature>
<feature type="compositionally biased region" description="Basic residues" evidence="1">
    <location>
        <begin position="1"/>
        <end position="14"/>
    </location>
</feature>
<keyword evidence="2" id="KW-1185">Reference proteome</keyword>
<feature type="compositionally biased region" description="Basic and acidic residues" evidence="1">
    <location>
        <begin position="71"/>
        <end position="88"/>
    </location>
</feature>
<evidence type="ECO:0000256" key="1">
    <source>
        <dbReference type="SAM" id="MobiDB-lite"/>
    </source>
</evidence>
<name>A0A0K0G4W6_STRVS</name>
<dbReference type="AlphaFoldDB" id="A0A0K0G4W6"/>
<feature type="region of interest" description="Disordered" evidence="1">
    <location>
        <begin position="67"/>
        <end position="113"/>
    </location>
</feature>
<evidence type="ECO:0000313" key="3">
    <source>
        <dbReference type="WBParaSite" id="SVE_1977800.1"/>
    </source>
</evidence>
<evidence type="ECO:0000313" key="2">
    <source>
        <dbReference type="Proteomes" id="UP000035680"/>
    </source>
</evidence>
<reference evidence="2" key="1">
    <citation type="submission" date="2014-07" db="EMBL/GenBank/DDBJ databases">
        <authorList>
            <person name="Martin A.A"/>
            <person name="De Silva N."/>
        </authorList>
    </citation>
    <scope>NUCLEOTIDE SEQUENCE</scope>
</reference>
<dbReference type="STRING" id="75913.A0A0K0G4W6"/>
<protein>
    <submittedName>
        <fullName evidence="3">Nucleolar protein 16</fullName>
    </submittedName>
</protein>
<dbReference type="WBParaSite" id="SVE_1977800.1">
    <property type="protein sequence ID" value="SVE_1977800.1"/>
    <property type="gene ID" value="SVE_1977800"/>
</dbReference>
<sequence>MRSAKSVKRNHISKHAYQNKSHKKKSAKKAIFAYKEWKKTTYSSEINEIVVDFSSVIKHNAFYNVPQQKTETNKENQKTNKSKEESVKHQPKNQLNEKVKEKPKQKVNETKKSEVKVKSEPIAVEQKVEIKNEITNIVKVEEKARIVKVESIPVVEKKKDSVQIEVVENPLTVDVNTKHDDTGMKASVDSGIDFNNVNHSTGSPSPPQNKSGSPSRVSVSGNSFFDSVNKIVQTALGSAENRLPTKLQLNHNGGSRQRTHKLLPRDIKFCVKMLDKFGDDFESMSKSEDNVYMDTPSGIKRKIRTFKESPYYEQWQKAKIDGKSIDDILSC</sequence>
<reference evidence="3" key="2">
    <citation type="submission" date="2015-08" db="UniProtKB">
        <authorList>
            <consortium name="WormBaseParasite"/>
        </authorList>
    </citation>
    <scope>IDENTIFICATION</scope>
</reference>
<proteinExistence type="predicted"/>
<dbReference type="Proteomes" id="UP000035680">
    <property type="component" value="Unassembled WGS sequence"/>
</dbReference>
<feature type="region of interest" description="Disordered" evidence="1">
    <location>
        <begin position="1"/>
        <end position="28"/>
    </location>
</feature>
<organism evidence="2 3">
    <name type="scientific">Strongyloides venezuelensis</name>
    <name type="common">Threadworm</name>
    <dbReference type="NCBI Taxonomy" id="75913"/>
    <lineage>
        <taxon>Eukaryota</taxon>
        <taxon>Metazoa</taxon>
        <taxon>Ecdysozoa</taxon>
        <taxon>Nematoda</taxon>
        <taxon>Chromadorea</taxon>
        <taxon>Rhabditida</taxon>
        <taxon>Tylenchina</taxon>
        <taxon>Panagrolaimomorpha</taxon>
        <taxon>Strongyloidoidea</taxon>
        <taxon>Strongyloididae</taxon>
        <taxon>Strongyloides</taxon>
    </lineage>
</organism>
<accession>A0A0K0G4W6</accession>